<dbReference type="AlphaFoldDB" id="A0A2H3D5I8"/>
<evidence type="ECO:0000313" key="2">
    <source>
        <dbReference type="Proteomes" id="UP000217790"/>
    </source>
</evidence>
<dbReference type="EMBL" id="KZ293713">
    <property type="protein sequence ID" value="PBK82746.1"/>
    <property type="molecule type" value="Genomic_DNA"/>
</dbReference>
<reference evidence="2" key="1">
    <citation type="journal article" date="2017" name="Nat. Ecol. Evol.">
        <title>Genome expansion and lineage-specific genetic innovations in the forest pathogenic fungi Armillaria.</title>
        <authorList>
            <person name="Sipos G."/>
            <person name="Prasanna A.N."/>
            <person name="Walter M.C."/>
            <person name="O'Connor E."/>
            <person name="Balint B."/>
            <person name="Krizsan K."/>
            <person name="Kiss B."/>
            <person name="Hess J."/>
            <person name="Varga T."/>
            <person name="Slot J."/>
            <person name="Riley R."/>
            <person name="Boka B."/>
            <person name="Rigling D."/>
            <person name="Barry K."/>
            <person name="Lee J."/>
            <person name="Mihaltcheva S."/>
            <person name="LaButti K."/>
            <person name="Lipzen A."/>
            <person name="Waldron R."/>
            <person name="Moloney N.M."/>
            <person name="Sperisen C."/>
            <person name="Kredics L."/>
            <person name="Vagvoelgyi C."/>
            <person name="Patrignani A."/>
            <person name="Fitzpatrick D."/>
            <person name="Nagy I."/>
            <person name="Doyle S."/>
            <person name="Anderson J.B."/>
            <person name="Grigoriev I.V."/>
            <person name="Gueldener U."/>
            <person name="Muensterkoetter M."/>
            <person name="Nagy L.G."/>
        </authorList>
    </citation>
    <scope>NUCLEOTIDE SEQUENCE [LARGE SCALE GENOMIC DNA]</scope>
    <source>
        <strain evidence="2">Ar21-2</strain>
    </source>
</reference>
<dbReference type="Proteomes" id="UP000217790">
    <property type="component" value="Unassembled WGS sequence"/>
</dbReference>
<dbReference type="OrthoDB" id="2692435at2759"/>
<sequence>MPNTLTSTDSTNTKHLLTNAAGTYDAWEFCMHISVSQKSLLNTFLGNDTKPMTGPNNKAWKLMHVHGYEKDPVSMLWKDYCSLLTVELVEQKILNETNLIKKKMETQNSLALATWTGNGSAIVDVYDNCSGEGHLRVRCWHKGGDIEGQYPEWWKGRCDVPIAGLAVACSFVI</sequence>
<organism evidence="1 2">
    <name type="scientific">Armillaria gallica</name>
    <name type="common">Bulbous honey fungus</name>
    <name type="synonym">Armillaria bulbosa</name>
    <dbReference type="NCBI Taxonomy" id="47427"/>
    <lineage>
        <taxon>Eukaryota</taxon>
        <taxon>Fungi</taxon>
        <taxon>Dikarya</taxon>
        <taxon>Basidiomycota</taxon>
        <taxon>Agaricomycotina</taxon>
        <taxon>Agaricomycetes</taxon>
        <taxon>Agaricomycetidae</taxon>
        <taxon>Agaricales</taxon>
        <taxon>Marasmiineae</taxon>
        <taxon>Physalacriaceae</taxon>
        <taxon>Armillaria</taxon>
    </lineage>
</organism>
<accession>A0A2H3D5I8</accession>
<keyword evidence="2" id="KW-1185">Reference proteome</keyword>
<gene>
    <name evidence="1" type="ORF">ARMGADRAFT_1038412</name>
</gene>
<protein>
    <submittedName>
        <fullName evidence="1">Uncharacterized protein</fullName>
    </submittedName>
</protein>
<proteinExistence type="predicted"/>
<name>A0A2H3D5I8_ARMGA</name>
<dbReference type="InParanoid" id="A0A2H3D5I8"/>
<evidence type="ECO:0000313" key="1">
    <source>
        <dbReference type="EMBL" id="PBK82746.1"/>
    </source>
</evidence>